<feature type="domain" description="Reverse transcriptase" evidence="1">
    <location>
        <begin position="480"/>
        <end position="759"/>
    </location>
</feature>
<dbReference type="Pfam" id="PF00078">
    <property type="entry name" value="RVT_1"/>
    <property type="match status" value="1"/>
</dbReference>
<reference evidence="3 4" key="1">
    <citation type="submission" date="2018-08" db="EMBL/GenBank/DDBJ databases">
        <title>Aphanomyces genome sequencing and annotation.</title>
        <authorList>
            <person name="Minardi D."/>
            <person name="Oidtmann B."/>
            <person name="Van Der Giezen M."/>
            <person name="Studholme D.J."/>
        </authorList>
    </citation>
    <scope>NUCLEOTIDE SEQUENCE [LARGE SCALE GENOMIC DNA]</scope>
    <source>
        <strain evidence="3 4">Sv</strain>
    </source>
</reference>
<sequence length="1473" mass="163840">MASWEAHLTHDRLDIICLQETHVSSLTQANTLTTTWTRMWGLTSTPHPIAYWTVTEDSTHGVAILLNPFSRLAFTEDRASSIPGRYIQISSATLTVASVYAPSTSTRDRQEFFRRLTLLTPPATPLLVGGDFNCVSHPRWDRHLTNPARPLGSECDAMELWLTRLQLCDGIWHTRRTPRTTEDARSFLQHSATCIRPQSNSTSRIDRIYVSASLTASVKSVTTHTPGQLSDHNAVCLHIGTTMAHGTDRVRLYPIRSTHPQTLTNQILAHIARHAPAHAPPAFIGVAWDKFITGLHDALGHLQAAEHPPKPPISRLDDPVVRITVIEAAAHHLTDLSEYQHGRALRFGDTPSRRFFQRFTDKWDNRSLPDISPPAGYPPTTSADNMANGWRDIMSSSYTSPTAGHALITTTHSDLLNTVANRLAHAHLDHLMAPVSDRELSVALARMECSKAPGPDGIPNGFFHEFHVALTPCLLALFNGLLLGHPLPRSFSEADVIPLKKKGNSPHALDYRPIALLNSAYKLFAQIIALRLQPLLHIAIGDQQQGFVPGRTLTDSLGLFQRALEEQASSPSTPLPESAAIICLDIQKAYDSLERPHLECAMAAMGFPPPFTQLISRLHEHTTVRFVVNGSRSAALDQTSGIRQGCPLAPSLFILGMEPLLTSLQHHAWQHGLLIPDGPAITPLICNAHVDDTALYLRHLKSLPIVLDLLHRFGAMSGLKVQPHKSFGICLNTAHHPTRIHDIPFIGGGARRRYLGLQVGLGQLADSNWAHCYQSTVQRLRVASSKTTSLPARARLLQAIVQSKFAFLATPGHLPSHIPSAILQRPRRDDGWALPDLRHVARQQALRSFVHYGAQPGHWARGIALTALRLPHGTRYTLHPATTSARSALYDNSMKYGQTLASKALTIAMKRSQIGQDATQAFLLAARTACTYTWDSTGRCTCHMPPDLVTAATNLQTSLNCATTPAWRQMLWHNQVTHNDWVRDHRARPLKEAPYDTFADAFGSTTTTTRWSFVPRHHATTQDKAHLPWFFMLSVGLGLQAPAPLQDPHSRVWFPTPPPRVNLRRPPPFVKRLCTIIGSHLQPLPNIADKYAKRRAALCAALETPYNPDAWTKTWHEVHLPGSLQWFQYRWHFQAFRFKQSAAAPRCPFCEAPAGPSHTFWWCPRAQQLWTTLITIWYGATAARPSDHTATLITNEQPRPAPWMLQAPRWTTHGTAYDNVCHQGWLLLRSLGLRLLWTDRCNAIHANPLDPPTLPASLPSLAMVHFQALATYHTRRCHQLRAEAFTALVQQCRRATAGHLAPPPTPPRVGLLLFDGASRSDTACGGSGAIAMPIHEPLLSEYDAHYIPTTTTNNIAEYDGLIRALTLAVSMRLTHVEVCGDSQLVLNHMRGLHRVRHPGLRASYLQARSLASRLFCRFTHRPRDFNQAADFLSKQAPDDRRDYNTTTDSDPLPPSDAAIYYDYLDFDLLHNPG</sequence>
<dbReference type="InterPro" id="IPR000477">
    <property type="entry name" value="RT_dom"/>
</dbReference>
<dbReference type="EMBL" id="QUTG01004946">
    <property type="protein sequence ID" value="RHY86787.1"/>
    <property type="molecule type" value="Genomic_DNA"/>
</dbReference>
<dbReference type="VEuPathDB" id="FungiDB:H257_14839"/>
<evidence type="ECO:0008006" key="5">
    <source>
        <dbReference type="Google" id="ProtNLM"/>
    </source>
</evidence>
<protein>
    <recommendedName>
        <fullName evidence="5">Reverse transcriptase domain-containing protein</fullName>
    </recommendedName>
</protein>
<dbReference type="SUPFAM" id="SSF53098">
    <property type="entry name" value="Ribonuclease H-like"/>
    <property type="match status" value="1"/>
</dbReference>
<dbReference type="SUPFAM" id="SSF56672">
    <property type="entry name" value="DNA/RNA polymerases"/>
    <property type="match status" value="1"/>
</dbReference>
<dbReference type="CDD" id="cd01650">
    <property type="entry name" value="RT_nLTR_like"/>
    <property type="match status" value="1"/>
</dbReference>
<dbReference type="InterPro" id="IPR043502">
    <property type="entry name" value="DNA/RNA_pol_sf"/>
</dbReference>
<dbReference type="VEuPathDB" id="FungiDB:H257_11979"/>
<dbReference type="GO" id="GO:0004523">
    <property type="term" value="F:RNA-DNA hybrid ribonuclease activity"/>
    <property type="evidence" value="ECO:0007669"/>
    <property type="project" value="InterPro"/>
</dbReference>
<evidence type="ECO:0000259" key="1">
    <source>
        <dbReference type="PROSITE" id="PS50878"/>
    </source>
</evidence>
<feature type="domain" description="RNase H type-1" evidence="2">
    <location>
        <begin position="1306"/>
        <end position="1438"/>
    </location>
</feature>
<dbReference type="Pfam" id="PF03372">
    <property type="entry name" value="Exo_endo_phos"/>
    <property type="match status" value="1"/>
</dbReference>
<organism evidence="3 4">
    <name type="scientific">Aphanomyces astaci</name>
    <name type="common">Crayfish plague agent</name>
    <dbReference type="NCBI Taxonomy" id="112090"/>
    <lineage>
        <taxon>Eukaryota</taxon>
        <taxon>Sar</taxon>
        <taxon>Stramenopiles</taxon>
        <taxon>Oomycota</taxon>
        <taxon>Saprolegniomycetes</taxon>
        <taxon>Saprolegniales</taxon>
        <taxon>Verrucalvaceae</taxon>
        <taxon>Aphanomyces</taxon>
    </lineage>
</organism>
<dbReference type="PROSITE" id="PS50879">
    <property type="entry name" value="RNASE_H_1"/>
    <property type="match status" value="1"/>
</dbReference>
<evidence type="ECO:0000313" key="3">
    <source>
        <dbReference type="EMBL" id="RHY86787.1"/>
    </source>
</evidence>
<proteinExistence type="predicted"/>
<dbReference type="VEuPathDB" id="FungiDB:H257_16116"/>
<comment type="caution">
    <text evidence="3">The sequence shown here is derived from an EMBL/GenBank/DDBJ whole genome shotgun (WGS) entry which is preliminary data.</text>
</comment>
<dbReference type="SUPFAM" id="SSF56219">
    <property type="entry name" value="DNase I-like"/>
    <property type="match status" value="1"/>
</dbReference>
<dbReference type="CDD" id="cd09279">
    <property type="entry name" value="RNase_HI_like"/>
    <property type="match status" value="1"/>
</dbReference>
<dbReference type="Gene3D" id="3.30.420.10">
    <property type="entry name" value="Ribonuclease H-like superfamily/Ribonuclease H"/>
    <property type="match status" value="1"/>
</dbReference>
<dbReference type="PROSITE" id="PS50878">
    <property type="entry name" value="RT_POL"/>
    <property type="match status" value="1"/>
</dbReference>
<dbReference type="InterPro" id="IPR005135">
    <property type="entry name" value="Endo/exonuclease/phosphatase"/>
</dbReference>
<dbReference type="InterPro" id="IPR036691">
    <property type="entry name" value="Endo/exonu/phosph_ase_sf"/>
</dbReference>
<name>A0A3R6WPB1_APHAT</name>
<dbReference type="GO" id="GO:0003676">
    <property type="term" value="F:nucleic acid binding"/>
    <property type="evidence" value="ECO:0007669"/>
    <property type="project" value="InterPro"/>
</dbReference>
<dbReference type="InterPro" id="IPR002156">
    <property type="entry name" value="RNaseH_domain"/>
</dbReference>
<dbReference type="InterPro" id="IPR012337">
    <property type="entry name" value="RNaseH-like_sf"/>
</dbReference>
<dbReference type="Pfam" id="PF13456">
    <property type="entry name" value="RVT_3"/>
    <property type="match status" value="1"/>
</dbReference>
<accession>A0A3R6WPB1</accession>
<evidence type="ECO:0000259" key="2">
    <source>
        <dbReference type="PROSITE" id="PS50879"/>
    </source>
</evidence>
<evidence type="ECO:0000313" key="4">
    <source>
        <dbReference type="Proteomes" id="UP000285712"/>
    </source>
</evidence>
<dbReference type="InterPro" id="IPR036397">
    <property type="entry name" value="RNaseH_sf"/>
</dbReference>
<dbReference type="Proteomes" id="UP000285712">
    <property type="component" value="Unassembled WGS sequence"/>
</dbReference>
<dbReference type="PANTHER" id="PTHR19446">
    <property type="entry name" value="REVERSE TRANSCRIPTASES"/>
    <property type="match status" value="1"/>
</dbReference>
<dbReference type="Gene3D" id="3.60.10.10">
    <property type="entry name" value="Endonuclease/exonuclease/phosphatase"/>
    <property type="match status" value="1"/>
</dbReference>
<gene>
    <name evidence="3" type="ORF">DYB35_010032</name>
</gene>